<dbReference type="OrthoDB" id="10062525at2759"/>
<dbReference type="Proteomes" id="UP001154078">
    <property type="component" value="Chromosome 5"/>
</dbReference>
<accession>A0A9P0B4P1</accession>
<sequence length="126" mass="14606">MLIDEFNRCYPEYTEESKVDQKLIRNPFSTEDGEVTEGIQEEFIEFQNDRNCKDAFESNSLESFWCKKAICYTKLREIAILSTTYLCKQGFSALLVIKNKARNRLKVSNDLLVALSKNISPRIPNP</sequence>
<name>A0A9P0B4P1_BRAAE</name>
<dbReference type="PANTHER" id="PTHR45913">
    <property type="entry name" value="EPM2A-INTERACTING PROTEIN 1"/>
    <property type="match status" value="1"/>
</dbReference>
<dbReference type="AlphaFoldDB" id="A0A9P0B4P1"/>
<gene>
    <name evidence="1" type="ORF">MELIAE_LOCUS7483</name>
</gene>
<proteinExistence type="predicted"/>
<evidence type="ECO:0000313" key="1">
    <source>
        <dbReference type="EMBL" id="CAH0556577.1"/>
    </source>
</evidence>
<evidence type="ECO:0000313" key="2">
    <source>
        <dbReference type="Proteomes" id="UP001154078"/>
    </source>
</evidence>
<dbReference type="EMBL" id="OV121136">
    <property type="protein sequence ID" value="CAH0556577.1"/>
    <property type="molecule type" value="Genomic_DNA"/>
</dbReference>
<evidence type="ECO:0008006" key="3">
    <source>
        <dbReference type="Google" id="ProtNLM"/>
    </source>
</evidence>
<organism evidence="1 2">
    <name type="scientific">Brassicogethes aeneus</name>
    <name type="common">Rape pollen beetle</name>
    <name type="synonym">Meligethes aeneus</name>
    <dbReference type="NCBI Taxonomy" id="1431903"/>
    <lineage>
        <taxon>Eukaryota</taxon>
        <taxon>Metazoa</taxon>
        <taxon>Ecdysozoa</taxon>
        <taxon>Arthropoda</taxon>
        <taxon>Hexapoda</taxon>
        <taxon>Insecta</taxon>
        <taxon>Pterygota</taxon>
        <taxon>Neoptera</taxon>
        <taxon>Endopterygota</taxon>
        <taxon>Coleoptera</taxon>
        <taxon>Polyphaga</taxon>
        <taxon>Cucujiformia</taxon>
        <taxon>Nitidulidae</taxon>
        <taxon>Meligethinae</taxon>
        <taxon>Brassicogethes</taxon>
    </lineage>
</organism>
<dbReference type="PANTHER" id="PTHR45913:SF19">
    <property type="entry name" value="LOW QUALITY PROTEIN: ZINC FINGER BED DOMAIN-CONTAINING PROTEIN 5-LIKE"/>
    <property type="match status" value="1"/>
</dbReference>
<protein>
    <recommendedName>
        <fullName evidence="3">HAT C-terminal dimerisation domain-containing protein</fullName>
    </recommendedName>
</protein>
<reference evidence="1" key="1">
    <citation type="submission" date="2021-12" db="EMBL/GenBank/DDBJ databases">
        <authorList>
            <person name="King R."/>
        </authorList>
    </citation>
    <scope>NUCLEOTIDE SEQUENCE</scope>
</reference>
<keyword evidence="2" id="KW-1185">Reference proteome</keyword>